<feature type="coiled-coil region" evidence="3">
    <location>
        <begin position="566"/>
        <end position="612"/>
    </location>
</feature>
<dbReference type="PANTHER" id="PTHR15668">
    <property type="entry name" value="JM1 PROTEIN"/>
    <property type="match status" value="1"/>
</dbReference>
<dbReference type="PANTHER" id="PTHR15668:SF4">
    <property type="entry name" value="COILED-COIL DOMAIN-CONTAINING PROTEIN 22"/>
    <property type="match status" value="1"/>
</dbReference>
<dbReference type="Pfam" id="PF21674">
    <property type="entry name" value="CCDC22_N"/>
    <property type="match status" value="1"/>
</dbReference>
<dbReference type="GO" id="GO:2000060">
    <property type="term" value="P:positive regulation of ubiquitin-dependent protein catabolic process"/>
    <property type="evidence" value="ECO:0007669"/>
    <property type="project" value="TreeGrafter"/>
</dbReference>
<evidence type="ECO:0000259" key="5">
    <source>
        <dbReference type="Pfam" id="PF05667"/>
    </source>
</evidence>
<reference evidence="7" key="1">
    <citation type="journal article" date="2017" name="Front. Cell. Infect. Microbiol.">
        <title>The Distinct Transcriptional Response of the Midgut of Amblyomma sculptum and Amblyomma aureolatum Ticks to Rickettsia rickettsii Correlates to Their Differences in Susceptibility to Infection.</title>
        <authorList>
            <person name="Martins L.A."/>
            <person name="Galletti M.F.B.M."/>
            <person name="Ribeiro J.M."/>
            <person name="Fujita A."/>
            <person name="Costa F.B."/>
            <person name="Labruna M.B."/>
            <person name="Daffre S."/>
            <person name="Fogaca A.C."/>
        </authorList>
    </citation>
    <scope>NUCLEOTIDE SEQUENCE</scope>
</reference>
<evidence type="ECO:0000259" key="6">
    <source>
        <dbReference type="Pfam" id="PF21674"/>
    </source>
</evidence>
<keyword evidence="3" id="KW-0175">Coiled coil</keyword>
<proteinExistence type="evidence at transcript level"/>
<dbReference type="GO" id="GO:0097602">
    <property type="term" value="F:cullin family protein binding"/>
    <property type="evidence" value="ECO:0007669"/>
    <property type="project" value="TreeGrafter"/>
</dbReference>
<feature type="domain" description="CCDC22 coiled-coil" evidence="5">
    <location>
        <begin position="126"/>
        <end position="586"/>
    </location>
</feature>
<feature type="region of interest" description="Disordered" evidence="4">
    <location>
        <begin position="295"/>
        <end position="316"/>
    </location>
</feature>
<feature type="domain" description="CCDC22 N-terminal" evidence="6">
    <location>
        <begin position="1"/>
        <end position="107"/>
    </location>
</feature>
<dbReference type="InterPro" id="IPR008530">
    <property type="entry name" value="CCDC22"/>
</dbReference>
<feature type="coiled-coil region" evidence="3">
    <location>
        <begin position="316"/>
        <end position="462"/>
    </location>
</feature>
<feature type="region of interest" description="Disordered" evidence="4">
    <location>
        <begin position="213"/>
        <end position="240"/>
    </location>
</feature>
<evidence type="ECO:0000256" key="1">
    <source>
        <dbReference type="ARBA" id="ARBA00006438"/>
    </source>
</evidence>
<sequence length="616" mass="70488">MEEVDQIIIHALRQIGCEFDEDVVSLKQFTTEITVEGVVRCLRLISPDRELPVHISTNMVERYNLGMTLANACIELGFKGDLGYQTFLYSNEAEMRRIFMFLFEKLPKESEKAADQQLGTAALISRSVSEQIARQLKAPWLPNYCKKNGVRWRGGHWWKEDYSNSSTLRTCKLSPPGSHPACMREPLWRQTLDMRMLAASVFEANAAAADATQDQEAELHQAGVLSKGSQQEHRQRKKERIQKRVADAFQQSLLSSELSRVDVSKLLASLSCHVENRTTTRESKFTRTEKLQFTKDDSKQISGSSAPLELPKQSSEEEAEAKVKQMQSQLESISEVLSQLEGQEKEVSAALQQITGDIEKKKSQKLELESQNELEHKALALLPNADENISQLQAKIDAAAQKLVSLSMQWEKHRAPLIEEYRQLKEQCSKRLNETQQKLEEIKAMKDKMRDISEQARTKEELHKQLVSEYEKLPKDVNRSSYTKRITEIVGNIKKQKEEIAKVLLDTRSLQKEINQLTGKLDRTFTVTDELIFKDAKKDEAVRRAYKYLASVHENSNQLLQAVEESGSIMREMRDLEDQIEQESQKKVTANLERITADYKQMKQENASLLAQLKGQ</sequence>
<dbReference type="EMBL" id="GFAC01004742">
    <property type="protein sequence ID" value="JAT94446.1"/>
    <property type="molecule type" value="mRNA"/>
</dbReference>
<evidence type="ECO:0000256" key="3">
    <source>
        <dbReference type="SAM" id="Coils"/>
    </source>
</evidence>
<accession>A0A1E1X5Y5</accession>
<comment type="similarity">
    <text evidence="1">Belongs to the CCDC22 family.</text>
</comment>
<evidence type="ECO:0000313" key="7">
    <source>
        <dbReference type="EMBL" id="JAT94446.1"/>
    </source>
</evidence>
<protein>
    <recommendedName>
        <fullName evidence="2">Coiled-coil domain-containing protein 22 homolog</fullName>
    </recommendedName>
</protein>
<organism evidence="7">
    <name type="scientific">Amblyomma aureolatum</name>
    <dbReference type="NCBI Taxonomy" id="187763"/>
    <lineage>
        <taxon>Eukaryota</taxon>
        <taxon>Metazoa</taxon>
        <taxon>Ecdysozoa</taxon>
        <taxon>Arthropoda</taxon>
        <taxon>Chelicerata</taxon>
        <taxon>Arachnida</taxon>
        <taxon>Acari</taxon>
        <taxon>Parasitiformes</taxon>
        <taxon>Ixodida</taxon>
        <taxon>Ixodoidea</taxon>
        <taxon>Ixodidae</taxon>
        <taxon>Amblyomminae</taxon>
        <taxon>Amblyomma</taxon>
    </lineage>
</organism>
<dbReference type="Pfam" id="PF05667">
    <property type="entry name" value="CCDC22_CC"/>
    <property type="match status" value="1"/>
</dbReference>
<evidence type="ECO:0000256" key="2">
    <source>
        <dbReference type="ARBA" id="ARBA00017553"/>
    </source>
</evidence>
<dbReference type="InterPro" id="IPR048349">
    <property type="entry name" value="CCDC22_N"/>
</dbReference>
<evidence type="ECO:0000256" key="4">
    <source>
        <dbReference type="SAM" id="MobiDB-lite"/>
    </source>
</evidence>
<dbReference type="InterPro" id="IPR048348">
    <property type="entry name" value="CCDC22_CC"/>
</dbReference>
<dbReference type="AlphaFoldDB" id="A0A1E1X5Y5"/>
<name>A0A1E1X5Y5_9ACAR</name>